<organism evidence="2 3">
    <name type="scientific">Aspergillus leporis</name>
    <dbReference type="NCBI Taxonomy" id="41062"/>
    <lineage>
        <taxon>Eukaryota</taxon>
        <taxon>Fungi</taxon>
        <taxon>Dikarya</taxon>
        <taxon>Ascomycota</taxon>
        <taxon>Pezizomycotina</taxon>
        <taxon>Eurotiomycetes</taxon>
        <taxon>Eurotiomycetidae</taxon>
        <taxon>Eurotiales</taxon>
        <taxon>Aspergillaceae</taxon>
        <taxon>Aspergillus</taxon>
        <taxon>Aspergillus subgen. Circumdati</taxon>
    </lineage>
</organism>
<dbReference type="OrthoDB" id="5273847at2759"/>
<accession>A0A5N5WVN0</accession>
<sequence length="736" mass="83567">MDNEINQPPLSNKYCPLCGVVLMWEEFEELPESRRPWYAEVRAAAKQDHHEYSMTGVGILDSRDCLFAPMDEELDYMNATEMEEVELFRTESDLHGFGLHDSCWMLLQDRLWHTIDSSKVAQSLYDQFYCIPCPLLSSLRWGHDYGGAERWHKPYGMPMPVDLPLLFQADPYMVPLLEKIEENAPAFSDGQAYDTVHPRSSIDLNIGYSNSLGKLSLELLHEVISYLSTQELLNLRCTSRALARRIIFQSLPPSFWKRQFTLGYGMDFLFPDLEHKRDWFRLYRGTMAYLKTDDKSSESLSLLNRRRIRALVEPIASLVELDIRRSKEPRGRRANCAELKPGQWVLTEGLTTLPAENVYTAVITSETEYLPHGCHTPRYRISTFPSQMPNGGEIKVSTVKLGARVFISGISHHPHNTEIKTEDAVGHEYLPGQKTIKVPPNAISESIEVAFCPEGLRGIRFHLSESIVSEWAGDIDDEEMSYGVLRIPLAVTRTYNLLAGSDAYKLTAIGIVNGDPQDQKARSDRALRNGPDLSLAETYLWRPHRPNYKNLRISQFQPNNTGMPYRPLTDIDFGGPDGMWLASLTGMEVHVLSTDSPIVGMTFNYTDKILRFGTHERGQRLQFLIDGPRGERITDVVAAGHGSEEASCLYAFRITTNYDREMDFGPSEVRPGDCVPPKYEELFERSREGLITGFVTTQRWNEKHYAQMGIQVRLLDAKAATNVASPQKSTLPPLVD</sequence>
<dbReference type="PROSITE" id="PS50181">
    <property type="entry name" value="FBOX"/>
    <property type="match status" value="1"/>
</dbReference>
<dbReference type="AlphaFoldDB" id="A0A5N5WVN0"/>
<keyword evidence="3" id="KW-1185">Reference proteome</keyword>
<evidence type="ECO:0000259" key="1">
    <source>
        <dbReference type="PROSITE" id="PS50181"/>
    </source>
</evidence>
<evidence type="ECO:0000313" key="2">
    <source>
        <dbReference type="EMBL" id="KAB8072598.1"/>
    </source>
</evidence>
<dbReference type="Proteomes" id="UP000326565">
    <property type="component" value="Unassembled WGS sequence"/>
</dbReference>
<evidence type="ECO:0000313" key="3">
    <source>
        <dbReference type="Proteomes" id="UP000326565"/>
    </source>
</evidence>
<dbReference type="InterPro" id="IPR036047">
    <property type="entry name" value="F-box-like_dom_sf"/>
</dbReference>
<protein>
    <recommendedName>
        <fullName evidence="1">F-box domain-containing protein</fullName>
    </recommendedName>
</protein>
<dbReference type="CDD" id="cd09917">
    <property type="entry name" value="F-box_SF"/>
    <property type="match status" value="1"/>
</dbReference>
<dbReference type="EMBL" id="ML732243">
    <property type="protein sequence ID" value="KAB8072598.1"/>
    <property type="molecule type" value="Genomic_DNA"/>
</dbReference>
<dbReference type="InterPro" id="IPR001810">
    <property type="entry name" value="F-box_dom"/>
</dbReference>
<proteinExistence type="predicted"/>
<gene>
    <name evidence="2" type="ORF">BDV29DRAFT_149029</name>
</gene>
<dbReference type="Pfam" id="PF00646">
    <property type="entry name" value="F-box"/>
    <property type="match status" value="1"/>
</dbReference>
<reference evidence="2 3" key="1">
    <citation type="submission" date="2019-04" db="EMBL/GenBank/DDBJ databases">
        <title>Friends and foes A comparative genomics study of 23 Aspergillus species from section Flavi.</title>
        <authorList>
            <consortium name="DOE Joint Genome Institute"/>
            <person name="Kjaerbolling I."/>
            <person name="Vesth T."/>
            <person name="Frisvad J.C."/>
            <person name="Nybo J.L."/>
            <person name="Theobald S."/>
            <person name="Kildgaard S."/>
            <person name="Isbrandt T."/>
            <person name="Kuo A."/>
            <person name="Sato A."/>
            <person name="Lyhne E.K."/>
            <person name="Kogle M.E."/>
            <person name="Wiebenga A."/>
            <person name="Kun R.S."/>
            <person name="Lubbers R.J."/>
            <person name="Makela M.R."/>
            <person name="Barry K."/>
            <person name="Chovatia M."/>
            <person name="Clum A."/>
            <person name="Daum C."/>
            <person name="Haridas S."/>
            <person name="He G."/>
            <person name="LaButti K."/>
            <person name="Lipzen A."/>
            <person name="Mondo S."/>
            <person name="Riley R."/>
            <person name="Salamov A."/>
            <person name="Simmons B.A."/>
            <person name="Magnuson J.K."/>
            <person name="Henrissat B."/>
            <person name="Mortensen U.H."/>
            <person name="Larsen T.O."/>
            <person name="Devries R.P."/>
            <person name="Grigoriev I.V."/>
            <person name="Machida M."/>
            <person name="Baker S.E."/>
            <person name="Andersen M.R."/>
        </authorList>
    </citation>
    <scope>NUCLEOTIDE SEQUENCE [LARGE SCALE GENOMIC DNA]</scope>
    <source>
        <strain evidence="2 3">CBS 151.66</strain>
    </source>
</reference>
<dbReference type="InterPro" id="IPR056021">
    <property type="entry name" value="DUF7600"/>
</dbReference>
<name>A0A5N5WVN0_9EURO</name>
<dbReference type="SUPFAM" id="SSF81383">
    <property type="entry name" value="F-box domain"/>
    <property type="match status" value="1"/>
</dbReference>
<dbReference type="Pfam" id="PF24539">
    <property type="entry name" value="DUF7600"/>
    <property type="match status" value="1"/>
</dbReference>
<feature type="domain" description="F-box" evidence="1">
    <location>
        <begin position="209"/>
        <end position="259"/>
    </location>
</feature>